<dbReference type="Proteomes" id="UP000238823">
    <property type="component" value="Unassembled WGS sequence"/>
</dbReference>
<accession>A0A2S9YWT1</accession>
<proteinExistence type="predicted"/>
<protein>
    <submittedName>
        <fullName evidence="2">Uncharacterized protein</fullName>
    </submittedName>
</protein>
<dbReference type="AlphaFoldDB" id="A0A2S9YWT1"/>
<name>A0A2S9YWT1_9BACT</name>
<dbReference type="EMBL" id="PVNL01000015">
    <property type="protein sequence ID" value="PRQ09565.1"/>
    <property type="molecule type" value="Genomic_DNA"/>
</dbReference>
<evidence type="ECO:0000313" key="2">
    <source>
        <dbReference type="EMBL" id="PRQ09565.1"/>
    </source>
</evidence>
<feature type="region of interest" description="Disordered" evidence="1">
    <location>
        <begin position="33"/>
        <end position="64"/>
    </location>
</feature>
<evidence type="ECO:0000256" key="1">
    <source>
        <dbReference type="SAM" id="MobiDB-lite"/>
    </source>
</evidence>
<comment type="caution">
    <text evidence="2">The sequence shown here is derived from an EMBL/GenBank/DDBJ whole genome shotgun (WGS) entry which is preliminary data.</text>
</comment>
<reference evidence="2 3" key="1">
    <citation type="submission" date="2018-03" db="EMBL/GenBank/DDBJ databases">
        <title>Draft Genome Sequences of the Obligatory Marine Myxobacteria Enhygromyxa salina SWB007.</title>
        <authorList>
            <person name="Poehlein A."/>
            <person name="Moghaddam J.A."/>
            <person name="Harms H."/>
            <person name="Alanjari M."/>
            <person name="Koenig G.M."/>
            <person name="Daniel R."/>
            <person name="Schaeberle T.F."/>
        </authorList>
    </citation>
    <scope>NUCLEOTIDE SEQUENCE [LARGE SCALE GENOMIC DNA]</scope>
    <source>
        <strain evidence="2 3">SWB007</strain>
    </source>
</reference>
<evidence type="ECO:0000313" key="3">
    <source>
        <dbReference type="Proteomes" id="UP000238823"/>
    </source>
</evidence>
<dbReference type="RefSeq" id="WP_106087704.1">
    <property type="nucleotide sequence ID" value="NZ_PVNL01000015.1"/>
</dbReference>
<sequence length="158" mass="16506">MSAEIEPHVTPSRRVASHWGWLGAVLFTIAACGPSPQPTPTRTDNAGPRASSPDAGTRASKPGFAPPDLDLLRFACAGFDRAVADAAPPDRLLSHAAARAVELGGAPVEAATRRWALLPPQALLEEIQQYTAGSEAGPDECAGLRAHLERMAIQSGSH</sequence>
<dbReference type="OrthoDB" id="9856636at2"/>
<organism evidence="2 3">
    <name type="scientific">Enhygromyxa salina</name>
    <dbReference type="NCBI Taxonomy" id="215803"/>
    <lineage>
        <taxon>Bacteria</taxon>
        <taxon>Pseudomonadati</taxon>
        <taxon>Myxococcota</taxon>
        <taxon>Polyangia</taxon>
        <taxon>Nannocystales</taxon>
        <taxon>Nannocystaceae</taxon>
        <taxon>Enhygromyxa</taxon>
    </lineage>
</organism>
<gene>
    <name evidence="2" type="ORF">ENSA7_06200</name>
</gene>